<dbReference type="InterPro" id="IPR034768">
    <property type="entry name" value="4FE4S_WBL"/>
</dbReference>
<dbReference type="GO" id="GO:0046872">
    <property type="term" value="F:metal ion binding"/>
    <property type="evidence" value="ECO:0007669"/>
    <property type="project" value="UniProtKB-KW"/>
</dbReference>
<evidence type="ECO:0000313" key="12">
    <source>
        <dbReference type="EMBL" id="CAB4153120.1"/>
    </source>
</evidence>
<gene>
    <name evidence="12" type="ORF">UFOVP609_46</name>
</gene>
<dbReference type="Pfam" id="PF02467">
    <property type="entry name" value="Whib"/>
    <property type="match status" value="1"/>
</dbReference>
<accession>A0A6J5N7P8</accession>
<evidence type="ECO:0000259" key="11">
    <source>
        <dbReference type="PROSITE" id="PS51674"/>
    </source>
</evidence>
<organism evidence="12">
    <name type="scientific">uncultured Caudovirales phage</name>
    <dbReference type="NCBI Taxonomy" id="2100421"/>
    <lineage>
        <taxon>Viruses</taxon>
        <taxon>Duplodnaviria</taxon>
        <taxon>Heunggongvirae</taxon>
        <taxon>Uroviricota</taxon>
        <taxon>Caudoviricetes</taxon>
        <taxon>Peduoviridae</taxon>
        <taxon>Maltschvirus</taxon>
        <taxon>Maltschvirus maltsch</taxon>
    </lineage>
</organism>
<keyword evidence="3" id="KW-0004">4Fe-4S</keyword>
<keyword evidence="4" id="KW-0479">Metal-binding</keyword>
<evidence type="ECO:0000256" key="7">
    <source>
        <dbReference type="ARBA" id="ARBA00023015"/>
    </source>
</evidence>
<evidence type="ECO:0000256" key="8">
    <source>
        <dbReference type="ARBA" id="ARBA00023125"/>
    </source>
</evidence>
<dbReference type="PANTHER" id="PTHR38839">
    <property type="entry name" value="TRANSCRIPTIONAL REGULATOR WHID-RELATED"/>
    <property type="match status" value="1"/>
</dbReference>
<evidence type="ECO:0000256" key="4">
    <source>
        <dbReference type="ARBA" id="ARBA00022723"/>
    </source>
</evidence>
<keyword evidence="9" id="KW-1015">Disulfide bond</keyword>
<dbReference type="InterPro" id="IPR003482">
    <property type="entry name" value="Whib"/>
</dbReference>
<reference evidence="12" key="1">
    <citation type="submission" date="2020-04" db="EMBL/GenBank/DDBJ databases">
        <authorList>
            <person name="Chiriac C."/>
            <person name="Salcher M."/>
            <person name="Ghai R."/>
            <person name="Kavagutti S V."/>
        </authorList>
    </citation>
    <scope>NUCLEOTIDE SEQUENCE</scope>
</reference>
<evidence type="ECO:0000256" key="5">
    <source>
        <dbReference type="ARBA" id="ARBA00023004"/>
    </source>
</evidence>
<comment type="similarity">
    <text evidence="2">Belongs to the WhiB family.</text>
</comment>
<protein>
    <submittedName>
        <fullName evidence="12">WhiB-like iron-sulfur binding domain containing protein</fullName>
    </submittedName>
</protein>
<dbReference type="GO" id="GO:0045892">
    <property type="term" value="P:negative regulation of DNA-templated transcription"/>
    <property type="evidence" value="ECO:0007669"/>
    <property type="project" value="TreeGrafter"/>
</dbReference>
<keyword evidence="8" id="KW-0238">DNA-binding</keyword>
<evidence type="ECO:0000256" key="2">
    <source>
        <dbReference type="ARBA" id="ARBA00006597"/>
    </source>
</evidence>
<keyword evidence="5" id="KW-0408">Iron</keyword>
<dbReference type="GO" id="GO:0047134">
    <property type="term" value="F:protein-disulfide reductase [NAD(P)H] activity"/>
    <property type="evidence" value="ECO:0007669"/>
    <property type="project" value="TreeGrafter"/>
</dbReference>
<feature type="domain" description="4Fe-4S Wbl-type" evidence="11">
    <location>
        <begin position="26"/>
        <end position="83"/>
    </location>
</feature>
<proteinExistence type="inferred from homology"/>
<keyword evidence="10" id="KW-0804">Transcription</keyword>
<comment type="cofactor">
    <cofactor evidence="1">
        <name>[4Fe-4S] cluster</name>
        <dbReference type="ChEBI" id="CHEBI:49883"/>
    </cofactor>
</comment>
<evidence type="ECO:0000256" key="3">
    <source>
        <dbReference type="ARBA" id="ARBA00022485"/>
    </source>
</evidence>
<evidence type="ECO:0000256" key="10">
    <source>
        <dbReference type="ARBA" id="ARBA00023163"/>
    </source>
</evidence>
<dbReference type="PROSITE" id="PS51674">
    <property type="entry name" value="4FE4S_WBL"/>
    <property type="match status" value="1"/>
</dbReference>
<name>A0A6J5N7P8_9CAUD</name>
<keyword evidence="6" id="KW-0411">Iron-sulfur</keyword>
<dbReference type="GO" id="GO:0003677">
    <property type="term" value="F:DNA binding"/>
    <property type="evidence" value="ECO:0007669"/>
    <property type="project" value="UniProtKB-KW"/>
</dbReference>
<evidence type="ECO:0000256" key="6">
    <source>
        <dbReference type="ARBA" id="ARBA00023014"/>
    </source>
</evidence>
<dbReference type="EMBL" id="LR796588">
    <property type="protein sequence ID" value="CAB4153120.1"/>
    <property type="molecule type" value="Genomic_DNA"/>
</dbReference>
<evidence type="ECO:0000256" key="9">
    <source>
        <dbReference type="ARBA" id="ARBA00023157"/>
    </source>
</evidence>
<evidence type="ECO:0000256" key="1">
    <source>
        <dbReference type="ARBA" id="ARBA00001966"/>
    </source>
</evidence>
<keyword evidence="7" id="KW-0805">Transcription regulation</keyword>
<sequence>MRLPTDQMKAWQLLNQAIDNAEEQTPCTNFPDLFFPEKSDGDSGNQAKKMCRSCPIQAQCGIYAIQYELHGVWGGLSSSERKDIRKFRGISDPISAETIPETFNSPVDPLFGTDLADAV</sequence>
<dbReference type="GO" id="GO:0051539">
    <property type="term" value="F:4 iron, 4 sulfur cluster binding"/>
    <property type="evidence" value="ECO:0007669"/>
    <property type="project" value="UniProtKB-KW"/>
</dbReference>